<dbReference type="CDD" id="cd03352">
    <property type="entry name" value="LbH_LpxD"/>
    <property type="match status" value="1"/>
</dbReference>
<dbReference type="InterPro" id="IPR007691">
    <property type="entry name" value="LpxD"/>
</dbReference>
<dbReference type="GO" id="GO:0016410">
    <property type="term" value="F:N-acyltransferase activity"/>
    <property type="evidence" value="ECO:0007669"/>
    <property type="project" value="InterPro"/>
</dbReference>
<keyword evidence="3 7" id="KW-0808">Transferase</keyword>
<dbReference type="RefSeq" id="WP_045443954.1">
    <property type="nucleotide sequence ID" value="NZ_BBIO01000004.1"/>
</dbReference>
<dbReference type="HAMAP" id="MF_00523">
    <property type="entry name" value="LpxD"/>
    <property type="match status" value="1"/>
</dbReference>
<dbReference type="Pfam" id="PF04613">
    <property type="entry name" value="LpxD"/>
    <property type="match status" value="1"/>
</dbReference>
<dbReference type="NCBIfam" id="TIGR01853">
    <property type="entry name" value="lipid_A_lpxD"/>
    <property type="match status" value="1"/>
</dbReference>
<comment type="similarity">
    <text evidence="7">Belongs to the transferase hexapeptide repeat family. LpxD subfamily.</text>
</comment>
<evidence type="ECO:0000256" key="3">
    <source>
        <dbReference type="ARBA" id="ARBA00022679"/>
    </source>
</evidence>
<dbReference type="PANTHER" id="PTHR43378">
    <property type="entry name" value="UDP-3-O-ACYLGLUCOSAMINE N-ACYLTRANSFERASE"/>
    <property type="match status" value="1"/>
</dbReference>
<dbReference type="GO" id="GO:0016020">
    <property type="term" value="C:membrane"/>
    <property type="evidence" value="ECO:0007669"/>
    <property type="project" value="GOC"/>
</dbReference>
<dbReference type="InterPro" id="IPR011004">
    <property type="entry name" value="Trimer_LpxA-like_sf"/>
</dbReference>
<feature type="domain" description="UDP-3-O-[3-hydroxymyristoyl] glucosamine N-acyltransferase non-repeat region" evidence="8">
    <location>
        <begin position="33"/>
        <end position="101"/>
    </location>
</feature>
<dbReference type="Gene3D" id="2.160.10.10">
    <property type="entry name" value="Hexapeptide repeat proteins"/>
    <property type="match status" value="1"/>
</dbReference>
<dbReference type="GO" id="GO:0009245">
    <property type="term" value="P:lipid A biosynthetic process"/>
    <property type="evidence" value="ECO:0007669"/>
    <property type="project" value="UniProtKB-UniRule"/>
</dbReference>
<dbReference type="InterPro" id="IPR001451">
    <property type="entry name" value="Hexapep"/>
</dbReference>
<evidence type="ECO:0000256" key="6">
    <source>
        <dbReference type="ARBA" id="ARBA00023315"/>
    </source>
</evidence>
<keyword evidence="4 7" id="KW-0677">Repeat</keyword>
<keyword evidence="6 7" id="KW-0012">Acyltransferase</keyword>
<sequence length="344" mass="35686">MADTRFFDRSGPFTLAELAARIKADLADPAHGDRPVYDVAPLDRAGPADLTFLDNPKYADAFRETKAGAAVLSPKHQDKAPDGMALLLSNDPYRAYALAAQAFYPGSGGSAHFGESDIKGTVHPTAKLGDGVIVEPGAVVGEHAEIGAGSIIGANAVISRGCTIGRSSYIGPNATISHAMIGDKVIIHPGVQIGQDGFGFAMGLPHHEKVPQLGRVIIQDNVEIGANSTIDRGAGPDTVIGEGTKIDNLVQIGHNVSVGRGCIIVSQSGVAGSSVLEDFVVLAARVGVTGHLTIGMGAQIAARSSVIHNVPAGEQWGGTPAKPVSQWRREIVAVQKLGRPKKKN</sequence>
<feature type="active site" description="Proton acceptor" evidence="7">
    <location>
        <position position="254"/>
    </location>
</feature>
<comment type="caution">
    <text evidence="9">The sequence shown here is derived from an EMBL/GenBank/DDBJ whole genome shotgun (WGS) entry which is preliminary data.</text>
</comment>
<dbReference type="InterPro" id="IPR020573">
    <property type="entry name" value="UDP_GlcNAc_AcTrfase_non-rep"/>
</dbReference>
<evidence type="ECO:0000256" key="4">
    <source>
        <dbReference type="ARBA" id="ARBA00022737"/>
    </source>
</evidence>
<evidence type="ECO:0000313" key="9">
    <source>
        <dbReference type="EMBL" id="GAK44532.1"/>
    </source>
</evidence>
<dbReference type="Pfam" id="PF00132">
    <property type="entry name" value="Hexapep"/>
    <property type="match status" value="3"/>
</dbReference>
<proteinExistence type="inferred from homology"/>
<organism evidence="9 10">
    <name type="scientific">Tepidicaulis marinus</name>
    <dbReference type="NCBI Taxonomy" id="1333998"/>
    <lineage>
        <taxon>Bacteria</taxon>
        <taxon>Pseudomonadati</taxon>
        <taxon>Pseudomonadota</taxon>
        <taxon>Alphaproteobacteria</taxon>
        <taxon>Hyphomicrobiales</taxon>
        <taxon>Parvibaculaceae</taxon>
        <taxon>Tepidicaulis</taxon>
    </lineage>
</organism>
<name>A0A081B914_9HYPH</name>
<keyword evidence="10" id="KW-1185">Reference proteome</keyword>
<dbReference type="UniPathway" id="UPA00973"/>
<comment type="catalytic activity">
    <reaction evidence="7">
        <text>a UDP-3-O-[(3R)-3-hydroxyacyl]-alpha-D-glucosamine + a (3R)-hydroxyacyl-[ACP] = a UDP-2-N,3-O-bis[(3R)-3-hydroxyacyl]-alpha-D-glucosamine + holo-[ACP] + H(+)</text>
        <dbReference type="Rhea" id="RHEA:53836"/>
        <dbReference type="Rhea" id="RHEA-COMP:9685"/>
        <dbReference type="Rhea" id="RHEA-COMP:9945"/>
        <dbReference type="ChEBI" id="CHEBI:15378"/>
        <dbReference type="ChEBI" id="CHEBI:64479"/>
        <dbReference type="ChEBI" id="CHEBI:78827"/>
        <dbReference type="ChEBI" id="CHEBI:137740"/>
        <dbReference type="ChEBI" id="CHEBI:137748"/>
        <dbReference type="EC" id="2.3.1.191"/>
    </reaction>
</comment>
<keyword evidence="1 7" id="KW-0444">Lipid biosynthesis</keyword>
<dbReference type="SUPFAM" id="SSF51161">
    <property type="entry name" value="Trimeric LpxA-like enzymes"/>
    <property type="match status" value="1"/>
</dbReference>
<evidence type="ECO:0000256" key="5">
    <source>
        <dbReference type="ARBA" id="ARBA00023098"/>
    </source>
</evidence>
<evidence type="ECO:0000256" key="2">
    <source>
        <dbReference type="ARBA" id="ARBA00022556"/>
    </source>
</evidence>
<dbReference type="GO" id="GO:0103118">
    <property type="term" value="F:UDP-3-O-[(3R)-3-hydroxyacyl]-glucosamine N-acyltransferase activity"/>
    <property type="evidence" value="ECO:0007669"/>
    <property type="project" value="UniProtKB-EC"/>
</dbReference>
<reference evidence="9 10" key="1">
    <citation type="submission" date="2014-07" db="EMBL/GenBank/DDBJ databases">
        <title>Tepidicaulis marinum gen. nov., sp. nov., a novel marine bacterium denitrifying nitrate to nitrous oxide strictly under microaerobic conditions.</title>
        <authorList>
            <person name="Takeuchi M."/>
            <person name="Yamagishi T."/>
            <person name="Kamagata Y."/>
            <person name="Oshima K."/>
            <person name="Hattori M."/>
            <person name="Katayama T."/>
            <person name="Hanada S."/>
            <person name="Tamaki H."/>
            <person name="Marumo K."/>
            <person name="Maeda H."/>
            <person name="Nedachi M."/>
            <person name="Iwasaki W."/>
            <person name="Suwa Y."/>
            <person name="Sakata S."/>
        </authorList>
    </citation>
    <scope>NUCLEOTIDE SEQUENCE [LARGE SCALE GENOMIC DNA]</scope>
    <source>
        <strain evidence="9 10">MA2</strain>
    </source>
</reference>
<evidence type="ECO:0000259" key="8">
    <source>
        <dbReference type="Pfam" id="PF04613"/>
    </source>
</evidence>
<dbReference type="eggNOG" id="COG1044">
    <property type="taxonomic scope" value="Bacteria"/>
</dbReference>
<comment type="function">
    <text evidence="7">Catalyzes the N-acylation of UDP-3-O-acylglucosamine using 3-hydroxyacyl-ACP as the acyl donor. Is involved in the biosynthesis of lipid A, a phosphorylated glycolipid that anchors the lipopolysaccharide to the outer membrane of the cell.</text>
</comment>
<gene>
    <name evidence="7" type="primary">lpxD</name>
    <name evidence="9" type="ORF">M2A_1031</name>
</gene>
<keyword evidence="2 7" id="KW-0441">Lipid A biosynthesis</keyword>
<dbReference type="Gene3D" id="3.40.1390.10">
    <property type="entry name" value="MurE/MurF, N-terminal domain"/>
    <property type="match status" value="1"/>
</dbReference>
<dbReference type="PANTHER" id="PTHR43378:SF2">
    <property type="entry name" value="UDP-3-O-ACYLGLUCOSAMINE N-ACYLTRANSFERASE 1, MITOCHONDRIAL-RELATED"/>
    <property type="match status" value="1"/>
</dbReference>
<accession>A0A081B914</accession>
<dbReference type="NCBIfam" id="NF002060">
    <property type="entry name" value="PRK00892.1"/>
    <property type="match status" value="1"/>
</dbReference>
<evidence type="ECO:0000313" key="10">
    <source>
        <dbReference type="Proteomes" id="UP000028702"/>
    </source>
</evidence>
<keyword evidence="5 7" id="KW-0443">Lipid metabolism</keyword>
<dbReference type="STRING" id="1333998.M2A_1031"/>
<dbReference type="EMBL" id="BBIO01000004">
    <property type="protein sequence ID" value="GAK44532.1"/>
    <property type="molecule type" value="Genomic_DNA"/>
</dbReference>
<protein>
    <recommendedName>
        <fullName evidence="7">UDP-3-O-acylglucosamine N-acyltransferase</fullName>
        <ecNumber evidence="7">2.3.1.191</ecNumber>
    </recommendedName>
</protein>
<dbReference type="PROSITE" id="PS00101">
    <property type="entry name" value="HEXAPEP_TRANSFERASES"/>
    <property type="match status" value="1"/>
</dbReference>
<comment type="pathway">
    <text evidence="7">Bacterial outer membrane biogenesis; LPS lipid A biosynthesis.</text>
</comment>
<dbReference type="InterPro" id="IPR018357">
    <property type="entry name" value="Hexapep_transf_CS"/>
</dbReference>
<dbReference type="EC" id="2.3.1.191" evidence="7"/>
<comment type="subunit">
    <text evidence="7">Homotrimer.</text>
</comment>
<dbReference type="Proteomes" id="UP000028702">
    <property type="component" value="Unassembled WGS sequence"/>
</dbReference>
<evidence type="ECO:0000256" key="1">
    <source>
        <dbReference type="ARBA" id="ARBA00022516"/>
    </source>
</evidence>
<dbReference type="AlphaFoldDB" id="A0A081B914"/>
<evidence type="ECO:0000256" key="7">
    <source>
        <dbReference type="HAMAP-Rule" id="MF_00523"/>
    </source>
</evidence>